<name>A0ACC2LJX0_PERAE</name>
<gene>
    <name evidence="1" type="ORF">MRB53_026665</name>
</gene>
<evidence type="ECO:0000313" key="2">
    <source>
        <dbReference type="Proteomes" id="UP001234297"/>
    </source>
</evidence>
<evidence type="ECO:0000313" key="1">
    <source>
        <dbReference type="EMBL" id="KAJ8633329.1"/>
    </source>
</evidence>
<dbReference type="EMBL" id="CM056816">
    <property type="protein sequence ID" value="KAJ8633329.1"/>
    <property type="molecule type" value="Genomic_DNA"/>
</dbReference>
<proteinExistence type="predicted"/>
<reference evidence="1 2" key="1">
    <citation type="journal article" date="2022" name="Hortic Res">
        <title>A haplotype resolved chromosomal level avocado genome allows analysis of novel avocado genes.</title>
        <authorList>
            <person name="Nath O."/>
            <person name="Fletcher S.J."/>
            <person name="Hayward A."/>
            <person name="Shaw L.M."/>
            <person name="Masouleh A.K."/>
            <person name="Furtado A."/>
            <person name="Henry R.J."/>
            <person name="Mitter N."/>
        </authorList>
    </citation>
    <scope>NUCLEOTIDE SEQUENCE [LARGE SCALE GENOMIC DNA]</scope>
    <source>
        <strain evidence="2">cv. Hass</strain>
    </source>
</reference>
<sequence length="171" mass="19570">MGYVEGDAEDEDAVNGASQEIAKYCENAEIYKGQDICKQKIIDFQAELGFPTGILRLNDIIEFGYNRQAGFVWILQKEKTEHRFKKIGNTVSYDTEITTFSEHHKMTKIAGIKSRGFLIWVPISDMYVSDLASGKINFKTYTRLGRTLPVSGFLLEDEQEEDKKKRKEGKK</sequence>
<comment type="caution">
    <text evidence="1">The sequence shown here is derived from an EMBL/GenBank/DDBJ whole genome shotgun (WGS) entry which is preliminary data.</text>
</comment>
<organism evidence="1 2">
    <name type="scientific">Persea americana</name>
    <name type="common">Avocado</name>
    <dbReference type="NCBI Taxonomy" id="3435"/>
    <lineage>
        <taxon>Eukaryota</taxon>
        <taxon>Viridiplantae</taxon>
        <taxon>Streptophyta</taxon>
        <taxon>Embryophyta</taxon>
        <taxon>Tracheophyta</taxon>
        <taxon>Spermatophyta</taxon>
        <taxon>Magnoliopsida</taxon>
        <taxon>Magnoliidae</taxon>
        <taxon>Laurales</taxon>
        <taxon>Lauraceae</taxon>
        <taxon>Persea</taxon>
    </lineage>
</organism>
<keyword evidence="2" id="KW-1185">Reference proteome</keyword>
<protein>
    <submittedName>
        <fullName evidence="1">Uncharacterized protein</fullName>
    </submittedName>
</protein>
<accession>A0ACC2LJX0</accession>
<dbReference type="Proteomes" id="UP001234297">
    <property type="component" value="Chromosome 8"/>
</dbReference>